<keyword evidence="6 8" id="KW-1133">Transmembrane helix</keyword>
<evidence type="ECO:0000313" key="10">
    <source>
        <dbReference type="Proteomes" id="UP000198885"/>
    </source>
</evidence>
<keyword evidence="10" id="KW-1185">Reference proteome</keyword>
<feature type="transmembrane region" description="Helical" evidence="8">
    <location>
        <begin position="253"/>
        <end position="271"/>
    </location>
</feature>
<feature type="transmembrane region" description="Helical" evidence="8">
    <location>
        <begin position="73"/>
        <end position="92"/>
    </location>
</feature>
<feature type="transmembrane region" description="Helical" evidence="8">
    <location>
        <begin position="132"/>
        <end position="156"/>
    </location>
</feature>
<name>A0A1H9VDN7_9RHOB</name>
<accession>A0A1H9VDN7</accession>
<keyword evidence="7 8" id="KW-0472">Membrane</keyword>
<evidence type="ECO:0000256" key="8">
    <source>
        <dbReference type="SAM" id="Phobius"/>
    </source>
</evidence>
<gene>
    <name evidence="9" type="ORF">SAMN04490244_10729</name>
</gene>
<proteinExistence type="predicted"/>
<evidence type="ECO:0000256" key="2">
    <source>
        <dbReference type="ARBA" id="ARBA00022448"/>
    </source>
</evidence>
<feature type="transmembrane region" description="Helical" evidence="8">
    <location>
        <begin position="276"/>
        <end position="293"/>
    </location>
</feature>
<dbReference type="GO" id="GO:0005886">
    <property type="term" value="C:plasma membrane"/>
    <property type="evidence" value="ECO:0007669"/>
    <property type="project" value="UniProtKB-SubCell"/>
</dbReference>
<dbReference type="OrthoDB" id="192433at2"/>
<dbReference type="GO" id="GO:0022857">
    <property type="term" value="F:transmembrane transporter activity"/>
    <property type="evidence" value="ECO:0007669"/>
    <property type="project" value="InterPro"/>
</dbReference>
<keyword evidence="3" id="KW-1003">Cell membrane</keyword>
<evidence type="ECO:0000256" key="6">
    <source>
        <dbReference type="ARBA" id="ARBA00022989"/>
    </source>
</evidence>
<evidence type="ECO:0000256" key="4">
    <source>
        <dbReference type="ARBA" id="ARBA00022519"/>
    </source>
</evidence>
<feature type="transmembrane region" description="Helical" evidence="8">
    <location>
        <begin position="168"/>
        <end position="191"/>
    </location>
</feature>
<dbReference type="AlphaFoldDB" id="A0A1H9VDN7"/>
<dbReference type="EMBL" id="FOGU01000007">
    <property type="protein sequence ID" value="SES19679.1"/>
    <property type="molecule type" value="Genomic_DNA"/>
</dbReference>
<protein>
    <submittedName>
        <fullName evidence="9">Monosaccharide ABC transporter membrane protein, CUT2 family</fullName>
    </submittedName>
</protein>
<feature type="transmembrane region" description="Helical" evidence="8">
    <location>
        <begin position="98"/>
        <end position="125"/>
    </location>
</feature>
<keyword evidence="2" id="KW-0813">Transport</keyword>
<dbReference type="Pfam" id="PF02653">
    <property type="entry name" value="BPD_transp_2"/>
    <property type="match status" value="1"/>
</dbReference>
<comment type="subcellular location">
    <subcellularLocation>
        <location evidence="1">Cell membrane</location>
        <topology evidence="1">Multi-pass membrane protein</topology>
    </subcellularLocation>
</comment>
<organism evidence="9 10">
    <name type="scientific">Tranquillimonas rosea</name>
    <dbReference type="NCBI Taxonomy" id="641238"/>
    <lineage>
        <taxon>Bacteria</taxon>
        <taxon>Pseudomonadati</taxon>
        <taxon>Pseudomonadota</taxon>
        <taxon>Alphaproteobacteria</taxon>
        <taxon>Rhodobacterales</taxon>
        <taxon>Roseobacteraceae</taxon>
        <taxon>Tranquillimonas</taxon>
    </lineage>
</organism>
<dbReference type="STRING" id="641238.SAMN04490244_10729"/>
<evidence type="ECO:0000256" key="7">
    <source>
        <dbReference type="ARBA" id="ARBA00023136"/>
    </source>
</evidence>
<reference evidence="9 10" key="1">
    <citation type="submission" date="2016-10" db="EMBL/GenBank/DDBJ databases">
        <authorList>
            <person name="de Groot N.N."/>
        </authorList>
    </citation>
    <scope>NUCLEOTIDE SEQUENCE [LARGE SCALE GENOMIC DNA]</scope>
    <source>
        <strain evidence="9 10">DSM 23042</strain>
    </source>
</reference>
<dbReference type="CDD" id="cd06579">
    <property type="entry name" value="TM_PBP1_transp_AraH_like"/>
    <property type="match status" value="1"/>
</dbReference>
<evidence type="ECO:0000256" key="1">
    <source>
        <dbReference type="ARBA" id="ARBA00004651"/>
    </source>
</evidence>
<keyword evidence="5 8" id="KW-0812">Transmembrane</keyword>
<dbReference type="PANTHER" id="PTHR32196:SF21">
    <property type="entry name" value="ABC TRANSPORTER PERMEASE PROTEIN YPHD-RELATED"/>
    <property type="match status" value="1"/>
</dbReference>
<dbReference type="RefSeq" id="WP_092694183.1">
    <property type="nucleotide sequence ID" value="NZ_FOGU01000007.1"/>
</dbReference>
<dbReference type="InterPro" id="IPR001851">
    <property type="entry name" value="ABC_transp_permease"/>
</dbReference>
<feature type="transmembrane region" description="Helical" evidence="8">
    <location>
        <begin position="305"/>
        <end position="322"/>
    </location>
</feature>
<evidence type="ECO:0000313" key="9">
    <source>
        <dbReference type="EMBL" id="SES19679.1"/>
    </source>
</evidence>
<dbReference type="PANTHER" id="PTHR32196">
    <property type="entry name" value="ABC TRANSPORTER PERMEASE PROTEIN YPHD-RELATED-RELATED"/>
    <property type="match status" value="1"/>
</dbReference>
<sequence length="345" mass="35521">MAKTSRIVSSDHRHLLGLAALTVAIFVAMSLARPGLFLTGANMQSMAFQFPEYAILALAMMTAMLTGGIDLSIIGTANLSSILAALAMTALFPTGGNAVAVLALALLVGLSVGCLCGVINGLFIAGIGLPPILATLGTGIVYTGIGVVVTGGSAVVGLPDSFAVLGNAAVWAVPVPLLVFAAVAVVMAFVLNRTIYGHSVYLFGTNPRASRFAGLKNGRLNMTTYMISGTLAALAGLILISRANSAKADYAESYLLITVLIAVLGGTNPYGGVGRVLGVVLAVLSLQFLSSGLNMLQVSNFAKEFVWGLTLLLAMSVTRIEWRRMIDFSGVGRGRSPNAATGDKP</sequence>
<feature type="transmembrane region" description="Helical" evidence="8">
    <location>
        <begin position="48"/>
        <end position="66"/>
    </location>
</feature>
<feature type="transmembrane region" description="Helical" evidence="8">
    <location>
        <begin position="220"/>
        <end position="241"/>
    </location>
</feature>
<dbReference type="Proteomes" id="UP000198885">
    <property type="component" value="Unassembled WGS sequence"/>
</dbReference>
<evidence type="ECO:0000256" key="5">
    <source>
        <dbReference type="ARBA" id="ARBA00022692"/>
    </source>
</evidence>
<keyword evidence="4" id="KW-0997">Cell inner membrane</keyword>
<evidence type="ECO:0000256" key="3">
    <source>
        <dbReference type="ARBA" id="ARBA00022475"/>
    </source>
</evidence>